<dbReference type="InterPro" id="IPR011761">
    <property type="entry name" value="ATP-grasp"/>
</dbReference>
<geneLocation type="plasmid" evidence="6 7">
    <name>p319</name>
</geneLocation>
<protein>
    <recommendedName>
        <fullName evidence="5">ATP-grasp domain-containing protein</fullName>
    </recommendedName>
</protein>
<organism evidence="6 7">
    <name type="scientific">Vibrio coralliilyticus</name>
    <dbReference type="NCBI Taxonomy" id="190893"/>
    <lineage>
        <taxon>Bacteria</taxon>
        <taxon>Pseudomonadati</taxon>
        <taxon>Pseudomonadota</taxon>
        <taxon>Gammaproteobacteria</taxon>
        <taxon>Vibrionales</taxon>
        <taxon>Vibrionaceae</taxon>
        <taxon>Vibrio</taxon>
    </lineage>
</organism>
<dbReference type="SUPFAM" id="SSF56059">
    <property type="entry name" value="Glutathione synthetase ATP-binding domain-like"/>
    <property type="match status" value="1"/>
</dbReference>
<keyword evidence="1" id="KW-0436">Ligase</keyword>
<name>A0AAN0W1B7_9VIBR</name>
<dbReference type="Pfam" id="PF13535">
    <property type="entry name" value="ATP-grasp_4"/>
    <property type="match status" value="1"/>
</dbReference>
<dbReference type="PANTHER" id="PTHR43585">
    <property type="entry name" value="FUMIPYRROLE BIOSYNTHESIS PROTEIN C"/>
    <property type="match status" value="1"/>
</dbReference>
<dbReference type="PROSITE" id="PS50975">
    <property type="entry name" value="ATP_GRASP"/>
    <property type="match status" value="1"/>
</dbReference>
<dbReference type="NCBIfam" id="NF005543">
    <property type="entry name" value="PRK07206.1"/>
    <property type="match status" value="1"/>
</dbReference>
<evidence type="ECO:0000256" key="4">
    <source>
        <dbReference type="PROSITE-ProRule" id="PRU00409"/>
    </source>
</evidence>
<dbReference type="AlphaFoldDB" id="A0AAN0W1B7"/>
<evidence type="ECO:0000256" key="3">
    <source>
        <dbReference type="ARBA" id="ARBA00022840"/>
    </source>
</evidence>
<proteinExistence type="predicted"/>
<dbReference type="GO" id="GO:0046872">
    <property type="term" value="F:metal ion binding"/>
    <property type="evidence" value="ECO:0007669"/>
    <property type="project" value="InterPro"/>
</dbReference>
<evidence type="ECO:0000313" key="7">
    <source>
        <dbReference type="Proteomes" id="UP000030081"/>
    </source>
</evidence>
<accession>A0AAN0W1B7</accession>
<keyword evidence="6" id="KW-0614">Plasmid</keyword>
<sequence>MSHNIIIVDGYSTGRLYAPKLEELGYHVHHVQSSEVIIDIFKPSFHAQDYRSNYVFDGNVEALHAHVRALEPVAILPGAESGVDVSEELCIAFDLLANEPALLDSRKSKAEMNDVLEAHGLLTAKQHCFTATASLETWLGTLDELHWPVVLKPIDSVASDGLFICDSYDECLSAAHSLLDKDNLLGKKNTRILAQSYLYGAQYIVNVVSRNGQHSVTDVWYTNRTRFERTKQILEDRVLLAPSNAPVATLSQYVIDSLQALGIRNGASHVEVMMTPEGPAMIEVNRRPMGGAMPVDLFEAALGSNHVYRMIDACLADGPQMTDHLFDYDVAQYMAIVDFTFQEGGEILHTKGLTYAQSLASFHSIINAPALGQRVTKTEDTIAGQGVLCLAHADQAQLMVDLQVIRQLKANGELFGVLNHES</sequence>
<keyword evidence="2 4" id="KW-0547">Nucleotide-binding</keyword>
<gene>
    <name evidence="6" type="ORF">IX92_27295</name>
</gene>
<dbReference type="GO" id="GO:0005524">
    <property type="term" value="F:ATP binding"/>
    <property type="evidence" value="ECO:0007669"/>
    <property type="project" value="UniProtKB-UniRule"/>
</dbReference>
<dbReference type="EMBL" id="CP009620">
    <property type="protein sequence ID" value="AIW22763.1"/>
    <property type="molecule type" value="Genomic_DNA"/>
</dbReference>
<dbReference type="PANTHER" id="PTHR43585:SF2">
    <property type="entry name" value="ATP-GRASP ENZYME FSQD"/>
    <property type="match status" value="1"/>
</dbReference>
<dbReference type="KEGG" id="vcy:IX92_27295"/>
<reference evidence="6 7" key="1">
    <citation type="submission" date="2014-10" db="EMBL/GenBank/DDBJ databases">
        <title>The Complete Genome Sequence for the Shellfish Pathogen Vibrio coralliilyticus RE98 Isolated from a Shellfish Hatchery.</title>
        <authorList>
            <person name="Richards G.P."/>
            <person name="Bono J.L."/>
            <person name="Watson M.A."/>
            <person name="Needleman D.S."/>
        </authorList>
    </citation>
    <scope>NUCLEOTIDE SEQUENCE [LARGE SCALE GENOMIC DNA]</scope>
    <source>
        <strain evidence="6 7">RE98</strain>
        <plasmid evidence="6 7">p319</plasmid>
    </source>
</reference>
<evidence type="ECO:0000313" key="6">
    <source>
        <dbReference type="EMBL" id="AIW22763.1"/>
    </source>
</evidence>
<dbReference type="Proteomes" id="UP000030081">
    <property type="component" value="Plasmid p319"/>
</dbReference>
<dbReference type="Gene3D" id="3.30.470.20">
    <property type="entry name" value="ATP-grasp fold, B domain"/>
    <property type="match status" value="1"/>
</dbReference>
<dbReference type="GO" id="GO:0016874">
    <property type="term" value="F:ligase activity"/>
    <property type="evidence" value="ECO:0007669"/>
    <property type="project" value="UniProtKB-KW"/>
</dbReference>
<dbReference type="InterPro" id="IPR052032">
    <property type="entry name" value="ATP-dep_AA_Ligase"/>
</dbReference>
<evidence type="ECO:0000256" key="1">
    <source>
        <dbReference type="ARBA" id="ARBA00022598"/>
    </source>
</evidence>
<dbReference type="RefSeq" id="WP_043011643.1">
    <property type="nucleotide sequence ID" value="NZ_CP009620.1"/>
</dbReference>
<feature type="domain" description="ATP-grasp" evidence="5">
    <location>
        <begin position="113"/>
        <end position="315"/>
    </location>
</feature>
<keyword evidence="3 4" id="KW-0067">ATP-binding</keyword>
<evidence type="ECO:0000256" key="2">
    <source>
        <dbReference type="ARBA" id="ARBA00022741"/>
    </source>
</evidence>
<evidence type="ECO:0000259" key="5">
    <source>
        <dbReference type="PROSITE" id="PS50975"/>
    </source>
</evidence>
<keyword evidence="7" id="KW-1185">Reference proteome</keyword>